<protein>
    <submittedName>
        <fullName evidence="1">Uncharacterized protein</fullName>
    </submittedName>
</protein>
<accession>A0A7W7SHP7</accession>
<dbReference type="EMBL" id="JACHJR010000001">
    <property type="protein sequence ID" value="MBB4949511.1"/>
    <property type="molecule type" value="Genomic_DNA"/>
</dbReference>
<gene>
    <name evidence="1" type="ORF">F4556_005046</name>
</gene>
<keyword evidence="2" id="KW-1185">Reference proteome</keyword>
<dbReference type="InterPro" id="IPR046075">
    <property type="entry name" value="DUF6093"/>
</dbReference>
<dbReference type="Pfam" id="PF19586">
    <property type="entry name" value="DUF6093"/>
    <property type="match status" value="1"/>
</dbReference>
<reference evidence="1 2" key="1">
    <citation type="submission" date="2020-08" db="EMBL/GenBank/DDBJ databases">
        <title>Sequencing the genomes of 1000 actinobacteria strains.</title>
        <authorList>
            <person name="Klenk H.-P."/>
        </authorList>
    </citation>
    <scope>NUCLEOTIDE SEQUENCE [LARGE SCALE GENOMIC DNA]</scope>
    <source>
        <strain evidence="1 2">DSM 44786</strain>
    </source>
</reference>
<sequence>MTTPTTEPGSGTPVISGVLAFVERLLLTEEVRLSTPGPQIFDPATGQYVPGPDVVAYEGPGLHRAAGGPGVVLRLEGQPYKDDGDGRYLLFTPMAAPVAAEGNTVTIVKSGDPAAAGRIFKILDPGETGALSVVRQTWMRIEKIGGAA</sequence>
<comment type="caution">
    <text evidence="1">The sequence shown here is derived from an EMBL/GenBank/DDBJ whole genome shotgun (WGS) entry which is preliminary data.</text>
</comment>
<dbReference type="RefSeq" id="WP_184919892.1">
    <property type="nucleotide sequence ID" value="NZ_JACHJR010000001.1"/>
</dbReference>
<evidence type="ECO:0000313" key="1">
    <source>
        <dbReference type="EMBL" id="MBB4949511.1"/>
    </source>
</evidence>
<evidence type="ECO:0000313" key="2">
    <source>
        <dbReference type="Proteomes" id="UP000573327"/>
    </source>
</evidence>
<dbReference type="AlphaFoldDB" id="A0A7W7SHP7"/>
<name>A0A7W7SHP7_9ACTN</name>
<organism evidence="1 2">
    <name type="scientific">Kitasatospora gansuensis</name>
    <dbReference type="NCBI Taxonomy" id="258050"/>
    <lineage>
        <taxon>Bacteria</taxon>
        <taxon>Bacillati</taxon>
        <taxon>Actinomycetota</taxon>
        <taxon>Actinomycetes</taxon>
        <taxon>Kitasatosporales</taxon>
        <taxon>Streptomycetaceae</taxon>
        <taxon>Kitasatospora</taxon>
    </lineage>
</organism>
<proteinExistence type="predicted"/>
<dbReference type="Proteomes" id="UP000573327">
    <property type="component" value="Unassembled WGS sequence"/>
</dbReference>